<dbReference type="PATRIC" id="fig|1641875.4.peg.2960"/>
<keyword evidence="1" id="KW-0805">Transcription regulation</keyword>
<reference evidence="5 6" key="1">
    <citation type="submission" date="2015-04" db="EMBL/GenBank/DDBJ databases">
        <title>The draft genome sequence of Roseovarius sp.R12b.</title>
        <authorList>
            <person name="Li G."/>
            <person name="Lai Q."/>
            <person name="Shao Z."/>
            <person name="Yan P."/>
        </authorList>
    </citation>
    <scope>NUCLEOTIDE SEQUENCE [LARGE SCALE GENOMIC DNA]</scope>
    <source>
        <strain evidence="5 6">R12B</strain>
    </source>
</reference>
<dbReference type="InterPro" id="IPR012318">
    <property type="entry name" value="HTH_CRP"/>
</dbReference>
<sequence length="237" mass="25961">MTHETNNRVLRALDSETRNAVIRRCEPVTLEAEAVLQRAGEATHAVYFPETAVISAIATYSDGSGIEMANIGREACTAVNLMLGHPQQLHTDEVQIAGGALRLPAEQFLTLKTKHETFAQRLLASAQSVFYQVMISGACNGAHSARQRLARWLLTMADRTDGSEMRLTHDFLAQMLGVRRATVTQAAQGLQEHGLISYRRGRVAITDRAGLRKASCECYDLVRSANRDLLPETGADA</sequence>
<evidence type="ECO:0000256" key="2">
    <source>
        <dbReference type="ARBA" id="ARBA00023125"/>
    </source>
</evidence>
<dbReference type="InterPro" id="IPR014710">
    <property type="entry name" value="RmlC-like_jellyroll"/>
</dbReference>
<keyword evidence="3" id="KW-0804">Transcription</keyword>
<evidence type="ECO:0000313" key="6">
    <source>
        <dbReference type="Proteomes" id="UP000051295"/>
    </source>
</evidence>
<dbReference type="Gene3D" id="1.10.10.10">
    <property type="entry name" value="Winged helix-like DNA-binding domain superfamily/Winged helix DNA-binding domain"/>
    <property type="match status" value="1"/>
</dbReference>
<name>A0A0T5NY79_9RHOB</name>
<comment type="caution">
    <text evidence="5">The sequence shown here is derived from an EMBL/GenBank/DDBJ whole genome shotgun (WGS) entry which is preliminary data.</text>
</comment>
<dbReference type="Proteomes" id="UP000051295">
    <property type="component" value="Unassembled WGS sequence"/>
</dbReference>
<dbReference type="InterPro" id="IPR018490">
    <property type="entry name" value="cNMP-bd_dom_sf"/>
</dbReference>
<dbReference type="GO" id="GO:0005829">
    <property type="term" value="C:cytosol"/>
    <property type="evidence" value="ECO:0007669"/>
    <property type="project" value="TreeGrafter"/>
</dbReference>
<dbReference type="PANTHER" id="PTHR24567:SF74">
    <property type="entry name" value="HTH-TYPE TRANSCRIPTIONAL REGULATOR ARCR"/>
    <property type="match status" value="1"/>
</dbReference>
<dbReference type="InterPro" id="IPR036388">
    <property type="entry name" value="WH-like_DNA-bd_sf"/>
</dbReference>
<keyword evidence="2" id="KW-0238">DNA-binding</keyword>
<dbReference type="GO" id="GO:0003677">
    <property type="term" value="F:DNA binding"/>
    <property type="evidence" value="ECO:0007669"/>
    <property type="project" value="UniProtKB-KW"/>
</dbReference>
<dbReference type="STRING" id="1641875.XM53_04720"/>
<organism evidence="5 6">
    <name type="scientific">Roseovarius atlanticus</name>
    <dbReference type="NCBI Taxonomy" id="1641875"/>
    <lineage>
        <taxon>Bacteria</taxon>
        <taxon>Pseudomonadati</taxon>
        <taxon>Pseudomonadota</taxon>
        <taxon>Alphaproteobacteria</taxon>
        <taxon>Rhodobacterales</taxon>
        <taxon>Roseobacteraceae</taxon>
        <taxon>Roseovarius</taxon>
    </lineage>
</organism>
<dbReference type="SUPFAM" id="SSF46785">
    <property type="entry name" value="Winged helix' DNA-binding domain"/>
    <property type="match status" value="1"/>
</dbReference>
<dbReference type="GO" id="GO:0003700">
    <property type="term" value="F:DNA-binding transcription factor activity"/>
    <property type="evidence" value="ECO:0007669"/>
    <property type="project" value="TreeGrafter"/>
</dbReference>
<evidence type="ECO:0000256" key="3">
    <source>
        <dbReference type="ARBA" id="ARBA00023163"/>
    </source>
</evidence>
<dbReference type="Pfam" id="PF13545">
    <property type="entry name" value="HTH_Crp_2"/>
    <property type="match status" value="1"/>
</dbReference>
<evidence type="ECO:0000313" key="5">
    <source>
        <dbReference type="EMBL" id="KRS13863.1"/>
    </source>
</evidence>
<dbReference type="EMBL" id="LAXJ01000003">
    <property type="protein sequence ID" value="KRS13863.1"/>
    <property type="molecule type" value="Genomic_DNA"/>
</dbReference>
<evidence type="ECO:0000256" key="1">
    <source>
        <dbReference type="ARBA" id="ARBA00023015"/>
    </source>
</evidence>
<keyword evidence="6" id="KW-1185">Reference proteome</keyword>
<protein>
    <recommendedName>
        <fullName evidence="4">HTH crp-type domain-containing protein</fullName>
    </recommendedName>
</protein>
<dbReference type="OrthoDB" id="7506088at2"/>
<dbReference type="SUPFAM" id="SSF51206">
    <property type="entry name" value="cAMP-binding domain-like"/>
    <property type="match status" value="1"/>
</dbReference>
<dbReference type="AlphaFoldDB" id="A0A0T5NY79"/>
<dbReference type="Gene3D" id="2.60.120.10">
    <property type="entry name" value="Jelly Rolls"/>
    <property type="match status" value="1"/>
</dbReference>
<dbReference type="PROSITE" id="PS51063">
    <property type="entry name" value="HTH_CRP_2"/>
    <property type="match status" value="1"/>
</dbReference>
<evidence type="ECO:0000259" key="4">
    <source>
        <dbReference type="PROSITE" id="PS51063"/>
    </source>
</evidence>
<gene>
    <name evidence="5" type="ORF">XM53_04720</name>
</gene>
<dbReference type="PANTHER" id="PTHR24567">
    <property type="entry name" value="CRP FAMILY TRANSCRIPTIONAL REGULATORY PROTEIN"/>
    <property type="match status" value="1"/>
</dbReference>
<dbReference type="SMART" id="SM00419">
    <property type="entry name" value="HTH_CRP"/>
    <property type="match status" value="1"/>
</dbReference>
<dbReference type="InterPro" id="IPR050397">
    <property type="entry name" value="Env_Response_Regulators"/>
</dbReference>
<dbReference type="InterPro" id="IPR036390">
    <property type="entry name" value="WH_DNA-bd_sf"/>
</dbReference>
<accession>A0A0T5NY79</accession>
<proteinExistence type="predicted"/>
<dbReference type="CDD" id="cd00038">
    <property type="entry name" value="CAP_ED"/>
    <property type="match status" value="1"/>
</dbReference>
<dbReference type="RefSeq" id="WP_057790796.1">
    <property type="nucleotide sequence ID" value="NZ_LAXJ01000003.1"/>
</dbReference>
<dbReference type="InterPro" id="IPR000595">
    <property type="entry name" value="cNMP-bd_dom"/>
</dbReference>
<feature type="domain" description="HTH crp-type" evidence="4">
    <location>
        <begin position="143"/>
        <end position="209"/>
    </location>
</feature>